<dbReference type="STRING" id="1802301.A2664_02930"/>
<evidence type="ECO:0000259" key="4">
    <source>
        <dbReference type="PROSITE" id="PS51677"/>
    </source>
</evidence>
<protein>
    <recommendedName>
        <fullName evidence="4">NodB homology domain-containing protein</fullName>
    </recommendedName>
</protein>
<dbReference type="SUPFAM" id="SSF88713">
    <property type="entry name" value="Glycoside hydrolase/deacetylase"/>
    <property type="match status" value="1"/>
</dbReference>
<dbReference type="GO" id="GO:0005975">
    <property type="term" value="P:carbohydrate metabolic process"/>
    <property type="evidence" value="ECO:0007669"/>
    <property type="project" value="InterPro"/>
</dbReference>
<dbReference type="InterPro" id="IPR008979">
    <property type="entry name" value="Galactose-bd-like_sf"/>
</dbReference>
<keyword evidence="2 3" id="KW-0732">Signal</keyword>
<dbReference type="EMBL" id="MHRF01000004">
    <property type="protein sequence ID" value="OHA18567.1"/>
    <property type="molecule type" value="Genomic_DNA"/>
</dbReference>
<sequence>MKRLLIALAIAGIWRSTTVEAGALDNTAAIFSPAATPIKSDIHRITPEIVKVSWAAEAGKPYIIEHAPTPIGPWRTFSVELGVESSTRRSMVIADTSGFFRILSAAKFPTGASVDWKLQFPALSPQTEHSYTATWVWDNGGTSNVTGGGWNTPLTKTYPKSGVQQVNVVVRDTNSSVVFSSQWAIVVTNNPSNLITNGNLETTGSLPTAWTKDWWGTNGRTFTYPVAGPSGNNDKAAQVSITNYQSGDAKWRFSPVPVNPNSLYVFEDDYKANVPTEIDVEVITTAGTLYPPISYPPASSNWAKVRAEFVTPSNVLSVSVTHLLTTNGTLTIDNASLRQSSTPTPLTEGMVSFDFDDGWRATYLTATNTLGKAGLRGTFYIITSRVDIDRNFVTSDDLQEIQRGGHEIGNHTTGHLDLTTLSTTQSEQQVNLAGQFLITRGARVSAFAYPFGAYNAEYMRLVREAGYGVGRVVWKGLNVKGGNLYELKAWSLKNTDTFEGIRSLIDQARNNKEWLVLVFHHVNDSGETYAVKPTLFNSVVDYVATNHVKVVTASEGARLMSAP</sequence>
<dbReference type="GO" id="GO:0005576">
    <property type="term" value="C:extracellular region"/>
    <property type="evidence" value="ECO:0007669"/>
    <property type="project" value="UniProtKB-SubCell"/>
</dbReference>
<organism evidence="5 6">
    <name type="scientific">Candidatus Taylorbacteria bacterium RIFCSPHIGHO2_01_FULL_46_22b</name>
    <dbReference type="NCBI Taxonomy" id="1802301"/>
    <lineage>
        <taxon>Bacteria</taxon>
        <taxon>Candidatus Tayloriibacteriota</taxon>
    </lineage>
</organism>
<dbReference type="GO" id="GO:0016810">
    <property type="term" value="F:hydrolase activity, acting on carbon-nitrogen (but not peptide) bonds"/>
    <property type="evidence" value="ECO:0007669"/>
    <property type="project" value="InterPro"/>
</dbReference>
<accession>A0A1G2M3X4</accession>
<gene>
    <name evidence="5" type="ORF">A2664_02930</name>
</gene>
<dbReference type="AlphaFoldDB" id="A0A1G2M3X4"/>
<evidence type="ECO:0000313" key="6">
    <source>
        <dbReference type="Proteomes" id="UP000178873"/>
    </source>
</evidence>
<evidence type="ECO:0000256" key="3">
    <source>
        <dbReference type="SAM" id="SignalP"/>
    </source>
</evidence>
<feature type="signal peptide" evidence="3">
    <location>
        <begin position="1"/>
        <end position="21"/>
    </location>
</feature>
<evidence type="ECO:0000313" key="5">
    <source>
        <dbReference type="EMBL" id="OHA18567.1"/>
    </source>
</evidence>
<dbReference type="PROSITE" id="PS51677">
    <property type="entry name" value="NODB"/>
    <property type="match status" value="1"/>
</dbReference>
<reference evidence="5 6" key="1">
    <citation type="journal article" date="2016" name="Nat. Commun.">
        <title>Thousands of microbial genomes shed light on interconnected biogeochemical processes in an aquifer system.</title>
        <authorList>
            <person name="Anantharaman K."/>
            <person name="Brown C.T."/>
            <person name="Hug L.A."/>
            <person name="Sharon I."/>
            <person name="Castelle C.J."/>
            <person name="Probst A.J."/>
            <person name="Thomas B.C."/>
            <person name="Singh A."/>
            <person name="Wilkins M.J."/>
            <person name="Karaoz U."/>
            <person name="Brodie E.L."/>
            <person name="Williams K.H."/>
            <person name="Hubbard S.S."/>
            <person name="Banfield J.F."/>
        </authorList>
    </citation>
    <scope>NUCLEOTIDE SEQUENCE [LARGE SCALE GENOMIC DNA]</scope>
</reference>
<dbReference type="InterPro" id="IPR002509">
    <property type="entry name" value="NODB_dom"/>
</dbReference>
<dbReference type="Proteomes" id="UP000178873">
    <property type="component" value="Unassembled WGS sequence"/>
</dbReference>
<dbReference type="Gene3D" id="3.20.20.370">
    <property type="entry name" value="Glycoside hydrolase/deacetylase"/>
    <property type="match status" value="1"/>
</dbReference>
<dbReference type="PANTHER" id="PTHR34216">
    <property type="match status" value="1"/>
</dbReference>
<feature type="domain" description="NodB homology" evidence="4">
    <location>
        <begin position="349"/>
        <end position="563"/>
    </location>
</feature>
<dbReference type="Pfam" id="PF01522">
    <property type="entry name" value="Polysacc_deac_1"/>
    <property type="match status" value="1"/>
</dbReference>
<dbReference type="InterPro" id="IPR011330">
    <property type="entry name" value="Glyco_hydro/deAcase_b/a-brl"/>
</dbReference>
<name>A0A1G2M3X4_9BACT</name>
<comment type="caution">
    <text evidence="5">The sequence shown here is derived from an EMBL/GenBank/DDBJ whole genome shotgun (WGS) entry which is preliminary data.</text>
</comment>
<dbReference type="PANTHER" id="PTHR34216:SF3">
    <property type="entry name" value="POLY-BETA-1,6-N-ACETYL-D-GLUCOSAMINE N-DEACETYLASE"/>
    <property type="match status" value="1"/>
</dbReference>
<comment type="subcellular location">
    <subcellularLocation>
        <location evidence="1">Secreted</location>
    </subcellularLocation>
</comment>
<evidence type="ECO:0000256" key="2">
    <source>
        <dbReference type="ARBA" id="ARBA00022729"/>
    </source>
</evidence>
<dbReference type="SUPFAM" id="SSF49785">
    <property type="entry name" value="Galactose-binding domain-like"/>
    <property type="match status" value="1"/>
</dbReference>
<dbReference type="InterPro" id="IPR051398">
    <property type="entry name" value="Polysacch_Deacetylase"/>
</dbReference>
<evidence type="ECO:0000256" key="1">
    <source>
        <dbReference type="ARBA" id="ARBA00004613"/>
    </source>
</evidence>
<dbReference type="CDD" id="cd10970">
    <property type="entry name" value="CE4_DAC_u1_6s"/>
    <property type="match status" value="1"/>
</dbReference>
<feature type="chain" id="PRO_5009583608" description="NodB homology domain-containing protein" evidence="3">
    <location>
        <begin position="22"/>
        <end position="563"/>
    </location>
</feature>
<proteinExistence type="predicted"/>